<evidence type="ECO:0000313" key="1">
    <source>
        <dbReference type="EMBL" id="POG55118.1"/>
    </source>
</evidence>
<dbReference type="EMBL" id="LOPW02000016">
    <property type="protein sequence ID" value="POG55118.1"/>
    <property type="molecule type" value="Genomic_DNA"/>
</dbReference>
<dbReference type="AlphaFoldDB" id="A0A2P4NPW1"/>
<reference evidence="1" key="1">
    <citation type="submission" date="2017-08" db="EMBL/GenBank/DDBJ databases">
        <title>Haloferax marisrubri sp. nov., isolated from the Discovery deep brine-seawater interface in the Red Sea.</title>
        <authorList>
            <person name="Zhang G."/>
            <person name="Stingl U."/>
        </authorList>
    </citation>
    <scope>NUCLEOTIDE SEQUENCE [LARGE SCALE GENOMIC DNA]</scope>
    <source>
        <strain evidence="1">SB3</strain>
    </source>
</reference>
<evidence type="ECO:0000313" key="2">
    <source>
        <dbReference type="Proteomes" id="UP000053621"/>
    </source>
</evidence>
<dbReference type="RefSeq" id="WP_058567077.1">
    <property type="nucleotide sequence ID" value="NZ_LOPW02000016.1"/>
</dbReference>
<keyword evidence="2" id="KW-1185">Reference proteome</keyword>
<dbReference type="Proteomes" id="UP000053621">
    <property type="component" value="Unassembled WGS sequence"/>
</dbReference>
<gene>
    <name evidence="1" type="ORF">AUR65_011905</name>
</gene>
<accession>A0A2P4NPW1</accession>
<sequence length="197" mass="23088">MVQTEGAVERLQRRKSMESDLREQIGGVQFSLPLFTIEQAQEIRLRPDYEDLLFDMYMSPQKSDLDFEHDTLSYRIKDVEVREHGTGISYRVKRILDMASFQAIVKIDLEFEESIPTMQLHEDPRLEDLDFSADYYRGDSEMTLWMREVEDGTDALAHLAQFNQALSSQWNGPKTIDEAIEGIAKWQAFNLMQEKRR</sequence>
<organism evidence="1 2">
    <name type="scientific">Haloferax marisrubri</name>
    <dbReference type="NCBI Taxonomy" id="1544719"/>
    <lineage>
        <taxon>Archaea</taxon>
        <taxon>Methanobacteriati</taxon>
        <taxon>Methanobacteriota</taxon>
        <taxon>Stenosarchaea group</taxon>
        <taxon>Halobacteria</taxon>
        <taxon>Halobacteriales</taxon>
        <taxon>Haloferacaceae</taxon>
        <taxon>Haloferax</taxon>
    </lineage>
</organism>
<name>A0A2P4NPW1_9EURY</name>
<protein>
    <submittedName>
        <fullName evidence="1">Uncharacterized protein</fullName>
    </submittedName>
</protein>
<proteinExistence type="predicted"/>
<comment type="caution">
    <text evidence="1">The sequence shown here is derived from an EMBL/GenBank/DDBJ whole genome shotgun (WGS) entry which is preliminary data.</text>
</comment>